<reference evidence="1" key="1">
    <citation type="journal article" date="2021" name="Proc. Natl. Acad. Sci. U.S.A.">
        <title>A Catalog of Tens of Thousands of Viruses from Human Metagenomes Reveals Hidden Associations with Chronic Diseases.</title>
        <authorList>
            <person name="Tisza M.J."/>
            <person name="Buck C.B."/>
        </authorList>
    </citation>
    <scope>NUCLEOTIDE SEQUENCE</scope>
    <source>
        <strain evidence="1">Ctu1h4</strain>
    </source>
</reference>
<evidence type="ECO:0000313" key="1">
    <source>
        <dbReference type="EMBL" id="DAD86546.1"/>
    </source>
</evidence>
<organism evidence="1">
    <name type="scientific">Siphoviridae sp. ctu1h4</name>
    <dbReference type="NCBI Taxonomy" id="2826499"/>
    <lineage>
        <taxon>Viruses</taxon>
        <taxon>Duplodnaviria</taxon>
        <taxon>Heunggongvirae</taxon>
        <taxon>Uroviricota</taxon>
        <taxon>Caudoviricetes</taxon>
    </lineage>
</organism>
<dbReference type="EMBL" id="BK015001">
    <property type="protein sequence ID" value="DAD86546.1"/>
    <property type="molecule type" value="Genomic_DNA"/>
</dbReference>
<protein>
    <submittedName>
        <fullName evidence="1">Uncharacterized protein</fullName>
    </submittedName>
</protein>
<accession>A0A8S5MWU1</accession>
<name>A0A8S5MWU1_9CAUD</name>
<proteinExistence type="predicted"/>
<sequence length="113" mass="12697">MEAWKEQAVLLRRAEPKRDPLGVAFRAHDVQEIALAPVLVATTESENREGTGEDYGTREDVTIYWDNRAEAPASVLPGDRVRLRGGVWEPVGSLVGYPLGVYLRLRKEAPRER</sequence>